<dbReference type="EMBL" id="KV878139">
    <property type="protein sequence ID" value="OJJ08253.1"/>
    <property type="molecule type" value="Genomic_DNA"/>
</dbReference>
<dbReference type="Proteomes" id="UP000184073">
    <property type="component" value="Unassembled WGS sequence"/>
</dbReference>
<evidence type="ECO:0000313" key="3">
    <source>
        <dbReference type="Proteomes" id="UP000184073"/>
    </source>
</evidence>
<evidence type="ECO:0000313" key="2">
    <source>
        <dbReference type="EMBL" id="OJJ08253.1"/>
    </source>
</evidence>
<accession>A0A1L9Q3B1</accession>
<dbReference type="RefSeq" id="XP_040674015.1">
    <property type="nucleotide sequence ID" value="XM_040811882.1"/>
</dbReference>
<organism evidence="2 3">
    <name type="scientific">Aspergillus versicolor CBS 583.65</name>
    <dbReference type="NCBI Taxonomy" id="1036611"/>
    <lineage>
        <taxon>Eukaryota</taxon>
        <taxon>Fungi</taxon>
        <taxon>Dikarya</taxon>
        <taxon>Ascomycota</taxon>
        <taxon>Pezizomycotina</taxon>
        <taxon>Eurotiomycetes</taxon>
        <taxon>Eurotiomycetidae</taxon>
        <taxon>Eurotiales</taxon>
        <taxon>Aspergillaceae</taxon>
        <taxon>Aspergillus</taxon>
        <taxon>Aspergillus subgen. Nidulantes</taxon>
    </lineage>
</organism>
<keyword evidence="1" id="KW-0812">Transmembrane</keyword>
<dbReference type="AlphaFoldDB" id="A0A1L9Q3B1"/>
<sequence>MPWSTEAIIAFITLLATFPPSALLIWTYFKRRLRGHPLLFPNSPAVISNNFFFSSFSRNITFSYTGDPNALLESEEYNLENIPIPVVPNYPLGGMIPAERRLTSLPRQN</sequence>
<dbReference type="GeneID" id="63727393"/>
<keyword evidence="1" id="KW-0472">Membrane</keyword>
<keyword evidence="1" id="KW-1133">Transmembrane helix</keyword>
<dbReference type="OrthoDB" id="4505444at2759"/>
<gene>
    <name evidence="2" type="ORF">ASPVEDRAFT_392510</name>
</gene>
<protein>
    <submittedName>
        <fullName evidence="2">Uncharacterized protein</fullName>
    </submittedName>
</protein>
<dbReference type="VEuPathDB" id="FungiDB:ASPVEDRAFT_392510"/>
<keyword evidence="3" id="KW-1185">Reference proteome</keyword>
<proteinExistence type="predicted"/>
<evidence type="ECO:0000256" key="1">
    <source>
        <dbReference type="SAM" id="Phobius"/>
    </source>
</evidence>
<reference evidence="3" key="1">
    <citation type="journal article" date="2017" name="Genome Biol.">
        <title>Comparative genomics reveals high biological diversity and specific adaptations in the industrially and medically important fungal genus Aspergillus.</title>
        <authorList>
            <person name="de Vries R.P."/>
            <person name="Riley R."/>
            <person name="Wiebenga A."/>
            <person name="Aguilar-Osorio G."/>
            <person name="Amillis S."/>
            <person name="Uchima C.A."/>
            <person name="Anderluh G."/>
            <person name="Asadollahi M."/>
            <person name="Askin M."/>
            <person name="Barry K."/>
            <person name="Battaglia E."/>
            <person name="Bayram O."/>
            <person name="Benocci T."/>
            <person name="Braus-Stromeyer S.A."/>
            <person name="Caldana C."/>
            <person name="Canovas D."/>
            <person name="Cerqueira G.C."/>
            <person name="Chen F."/>
            <person name="Chen W."/>
            <person name="Choi C."/>
            <person name="Clum A."/>
            <person name="Dos Santos R.A."/>
            <person name="Damasio A.R."/>
            <person name="Diallinas G."/>
            <person name="Emri T."/>
            <person name="Fekete E."/>
            <person name="Flipphi M."/>
            <person name="Freyberg S."/>
            <person name="Gallo A."/>
            <person name="Gournas C."/>
            <person name="Habgood R."/>
            <person name="Hainaut M."/>
            <person name="Harispe M.L."/>
            <person name="Henrissat B."/>
            <person name="Hilden K.S."/>
            <person name="Hope R."/>
            <person name="Hossain A."/>
            <person name="Karabika E."/>
            <person name="Karaffa L."/>
            <person name="Karanyi Z."/>
            <person name="Krasevec N."/>
            <person name="Kuo A."/>
            <person name="Kusch H."/>
            <person name="LaButti K."/>
            <person name="Lagendijk E.L."/>
            <person name="Lapidus A."/>
            <person name="Levasseur A."/>
            <person name="Lindquist E."/>
            <person name="Lipzen A."/>
            <person name="Logrieco A.F."/>
            <person name="MacCabe A."/>
            <person name="Maekelae M.R."/>
            <person name="Malavazi I."/>
            <person name="Melin P."/>
            <person name="Meyer V."/>
            <person name="Mielnichuk N."/>
            <person name="Miskei M."/>
            <person name="Molnar A.P."/>
            <person name="Mule G."/>
            <person name="Ngan C.Y."/>
            <person name="Orejas M."/>
            <person name="Orosz E."/>
            <person name="Ouedraogo J.P."/>
            <person name="Overkamp K.M."/>
            <person name="Park H.-S."/>
            <person name="Perrone G."/>
            <person name="Piumi F."/>
            <person name="Punt P.J."/>
            <person name="Ram A.F."/>
            <person name="Ramon A."/>
            <person name="Rauscher S."/>
            <person name="Record E."/>
            <person name="Riano-Pachon D.M."/>
            <person name="Robert V."/>
            <person name="Roehrig J."/>
            <person name="Ruller R."/>
            <person name="Salamov A."/>
            <person name="Salih N.S."/>
            <person name="Samson R.A."/>
            <person name="Sandor E."/>
            <person name="Sanguinetti M."/>
            <person name="Schuetze T."/>
            <person name="Sepcic K."/>
            <person name="Shelest E."/>
            <person name="Sherlock G."/>
            <person name="Sophianopoulou V."/>
            <person name="Squina F.M."/>
            <person name="Sun H."/>
            <person name="Susca A."/>
            <person name="Todd R.B."/>
            <person name="Tsang A."/>
            <person name="Unkles S.E."/>
            <person name="van de Wiele N."/>
            <person name="van Rossen-Uffink D."/>
            <person name="Oliveira J.V."/>
            <person name="Vesth T.C."/>
            <person name="Visser J."/>
            <person name="Yu J.-H."/>
            <person name="Zhou M."/>
            <person name="Andersen M.R."/>
            <person name="Archer D.B."/>
            <person name="Baker S.E."/>
            <person name="Benoit I."/>
            <person name="Brakhage A.A."/>
            <person name="Braus G.H."/>
            <person name="Fischer R."/>
            <person name="Frisvad J.C."/>
            <person name="Goldman G.H."/>
            <person name="Houbraken J."/>
            <person name="Oakley B."/>
            <person name="Pocsi I."/>
            <person name="Scazzocchio C."/>
            <person name="Seiboth B."/>
            <person name="vanKuyk P.A."/>
            <person name="Wortman J."/>
            <person name="Dyer P.S."/>
            <person name="Grigoriev I.V."/>
        </authorList>
    </citation>
    <scope>NUCLEOTIDE SEQUENCE [LARGE SCALE GENOMIC DNA]</scope>
    <source>
        <strain evidence="3">CBS 583.65</strain>
    </source>
</reference>
<feature type="transmembrane region" description="Helical" evidence="1">
    <location>
        <begin position="6"/>
        <end position="29"/>
    </location>
</feature>
<name>A0A1L9Q3B1_ASPVE</name>